<dbReference type="PROSITE" id="PS50850">
    <property type="entry name" value="MFS"/>
    <property type="match status" value="1"/>
</dbReference>
<keyword evidence="5 6" id="KW-0472">Membrane</keyword>
<dbReference type="Pfam" id="PF07690">
    <property type="entry name" value="MFS_1"/>
    <property type="match status" value="1"/>
</dbReference>
<evidence type="ECO:0000256" key="3">
    <source>
        <dbReference type="ARBA" id="ARBA00022692"/>
    </source>
</evidence>
<evidence type="ECO:0000313" key="9">
    <source>
        <dbReference type="Proteomes" id="UP001550044"/>
    </source>
</evidence>
<dbReference type="RefSeq" id="WP_356670057.1">
    <property type="nucleotide sequence ID" value="NZ_JBEXEF010000016.1"/>
</dbReference>
<feature type="transmembrane region" description="Helical" evidence="6">
    <location>
        <begin position="179"/>
        <end position="197"/>
    </location>
</feature>
<dbReference type="PANTHER" id="PTHR23513:SF17">
    <property type="entry name" value="MEMBRANE PROTEIN"/>
    <property type="match status" value="1"/>
</dbReference>
<feature type="transmembrane region" description="Helical" evidence="6">
    <location>
        <begin position="21"/>
        <end position="41"/>
    </location>
</feature>
<comment type="caution">
    <text evidence="8">The sequence shown here is derived from an EMBL/GenBank/DDBJ whole genome shotgun (WGS) entry which is preliminary data.</text>
</comment>
<evidence type="ECO:0000259" key="7">
    <source>
        <dbReference type="PROSITE" id="PS50850"/>
    </source>
</evidence>
<evidence type="ECO:0000256" key="5">
    <source>
        <dbReference type="ARBA" id="ARBA00023136"/>
    </source>
</evidence>
<feature type="transmembrane region" description="Helical" evidence="6">
    <location>
        <begin position="351"/>
        <end position="371"/>
    </location>
</feature>
<keyword evidence="4 6" id="KW-1133">Transmembrane helix</keyword>
<accession>A0ABV2U3Q0</accession>
<dbReference type="InterPro" id="IPR020846">
    <property type="entry name" value="MFS_dom"/>
</dbReference>
<dbReference type="Proteomes" id="UP001550044">
    <property type="component" value="Unassembled WGS sequence"/>
</dbReference>
<name>A0ABV2U3Q0_9ACTN</name>
<evidence type="ECO:0000256" key="4">
    <source>
        <dbReference type="ARBA" id="ARBA00022989"/>
    </source>
</evidence>
<feature type="transmembrane region" description="Helical" evidence="6">
    <location>
        <begin position="230"/>
        <end position="256"/>
    </location>
</feature>
<dbReference type="EMBL" id="JBEXIP010000003">
    <property type="protein sequence ID" value="MET8432467.1"/>
    <property type="molecule type" value="Genomic_DNA"/>
</dbReference>
<proteinExistence type="predicted"/>
<gene>
    <name evidence="8" type="ORF">ABZV61_06600</name>
</gene>
<evidence type="ECO:0000256" key="1">
    <source>
        <dbReference type="ARBA" id="ARBA00004651"/>
    </source>
</evidence>
<dbReference type="PANTHER" id="PTHR23513">
    <property type="entry name" value="INTEGRAL MEMBRANE EFFLUX PROTEIN-RELATED"/>
    <property type="match status" value="1"/>
</dbReference>
<sequence>MTVTVTATSAPERPAHRDGNVLRWLGAYTASMVGDSVYYMALSWAATRTGTASQAGFVLAAGSVPRAVLMLGGGVLADRFGPRRLVIGSDAARCLVVLGLAGALMVSSPALWMLIAVALVFGAVDALFLPAVGALPPRITTAGQLARIQGLRGLATRTANVVGAPLGGVAVALGGPVLAFAAAGVLFAVSLPLLVLVRIAPLPDLAGAESPGTAWRELADGVRHIRRHPLLGPLVLVLAVSELGFAGPLNLGLILLAKERGWGAAGMGWIVAAFGIGAGAAALLLAVRGRLPRAGLIMCLTVLVGAVAAGALAYVPSLPLAAAVGAAVGLFAGLGGALCGALMQSATDPAYLGRVTSVSTLFTHAVAPLSYPVTGAAVATWGTAPVFAAGAALGGAGAVTGLIVTRLRRAELPR</sequence>
<reference evidence="8 9" key="1">
    <citation type="submission" date="2024-06" db="EMBL/GenBank/DDBJ databases">
        <title>The Natural Products Discovery Center: Release of the First 8490 Sequenced Strains for Exploring Actinobacteria Biosynthetic Diversity.</title>
        <authorList>
            <person name="Kalkreuter E."/>
            <person name="Kautsar S.A."/>
            <person name="Yang D."/>
            <person name="Bader C.D."/>
            <person name="Teijaro C.N."/>
            <person name="Fluegel L."/>
            <person name="Davis C.M."/>
            <person name="Simpson J.R."/>
            <person name="Lauterbach L."/>
            <person name="Steele A.D."/>
            <person name="Gui C."/>
            <person name="Meng S."/>
            <person name="Li G."/>
            <person name="Viehrig K."/>
            <person name="Ye F."/>
            <person name="Su P."/>
            <person name="Kiefer A.F."/>
            <person name="Nichols A."/>
            <person name="Cepeda A.J."/>
            <person name="Yan W."/>
            <person name="Fan B."/>
            <person name="Jiang Y."/>
            <person name="Adhikari A."/>
            <person name="Zheng C.-J."/>
            <person name="Schuster L."/>
            <person name="Cowan T.M."/>
            <person name="Smanski M.J."/>
            <person name="Chevrette M.G."/>
            <person name="De Carvalho L.P.S."/>
            <person name="Shen B."/>
        </authorList>
    </citation>
    <scope>NUCLEOTIDE SEQUENCE [LARGE SCALE GENOMIC DNA]</scope>
    <source>
        <strain evidence="8 9">NPDC005137</strain>
    </source>
</reference>
<feature type="transmembrane region" description="Helical" evidence="6">
    <location>
        <begin position="53"/>
        <end position="73"/>
    </location>
</feature>
<feature type="transmembrane region" description="Helical" evidence="6">
    <location>
        <begin position="320"/>
        <end position="339"/>
    </location>
</feature>
<dbReference type="CDD" id="cd06173">
    <property type="entry name" value="MFS_MefA_like"/>
    <property type="match status" value="1"/>
</dbReference>
<dbReference type="InterPro" id="IPR036259">
    <property type="entry name" value="MFS_trans_sf"/>
</dbReference>
<keyword evidence="9" id="KW-1185">Reference proteome</keyword>
<feature type="transmembrane region" description="Helical" evidence="6">
    <location>
        <begin position="294"/>
        <end position="314"/>
    </location>
</feature>
<evidence type="ECO:0000256" key="2">
    <source>
        <dbReference type="ARBA" id="ARBA00022475"/>
    </source>
</evidence>
<dbReference type="InterPro" id="IPR011701">
    <property type="entry name" value="MFS"/>
</dbReference>
<feature type="transmembrane region" description="Helical" evidence="6">
    <location>
        <begin position="383"/>
        <end position="404"/>
    </location>
</feature>
<evidence type="ECO:0000313" key="8">
    <source>
        <dbReference type="EMBL" id="MET8432467.1"/>
    </source>
</evidence>
<dbReference type="SUPFAM" id="SSF103473">
    <property type="entry name" value="MFS general substrate transporter"/>
    <property type="match status" value="1"/>
</dbReference>
<comment type="subcellular location">
    <subcellularLocation>
        <location evidence="1">Cell membrane</location>
        <topology evidence="1">Multi-pass membrane protein</topology>
    </subcellularLocation>
</comment>
<protein>
    <submittedName>
        <fullName evidence="8">MFS transporter</fullName>
    </submittedName>
</protein>
<keyword evidence="3 6" id="KW-0812">Transmembrane</keyword>
<keyword evidence="2" id="KW-1003">Cell membrane</keyword>
<organism evidence="8 9">
    <name type="scientific">Streptomyces sp. 900116325</name>
    <dbReference type="NCBI Taxonomy" id="3154295"/>
    <lineage>
        <taxon>Bacteria</taxon>
        <taxon>Bacillati</taxon>
        <taxon>Actinomycetota</taxon>
        <taxon>Actinomycetes</taxon>
        <taxon>Kitasatosporales</taxon>
        <taxon>Streptomycetaceae</taxon>
        <taxon>Streptomyces</taxon>
    </lineage>
</organism>
<evidence type="ECO:0000256" key="6">
    <source>
        <dbReference type="SAM" id="Phobius"/>
    </source>
</evidence>
<feature type="domain" description="Major facilitator superfamily (MFS) profile" evidence="7">
    <location>
        <begin position="1"/>
        <end position="409"/>
    </location>
</feature>
<feature type="transmembrane region" description="Helical" evidence="6">
    <location>
        <begin position="262"/>
        <end position="287"/>
    </location>
</feature>
<dbReference type="Gene3D" id="1.20.1250.20">
    <property type="entry name" value="MFS general substrate transporter like domains"/>
    <property type="match status" value="1"/>
</dbReference>